<evidence type="ECO:0000256" key="4">
    <source>
        <dbReference type="HAMAP-Rule" id="MF_03009"/>
    </source>
</evidence>
<protein>
    <recommendedName>
        <fullName evidence="4">Eukaryotic translation initiation factor 3 subunit J</fullName>
        <shortName evidence="4">eIF3j</shortName>
    </recommendedName>
    <alternativeName>
        <fullName evidence="4">Eukaryotic translation initiation factor 3 30 kDa subunit homolog</fullName>
        <shortName evidence="4">eIF-3 30 kDa subunit homolog</shortName>
    </alternativeName>
</protein>
<organism evidence="6 7">
    <name type="scientific">Sporothrix brasiliensis 5110</name>
    <dbReference type="NCBI Taxonomy" id="1398154"/>
    <lineage>
        <taxon>Eukaryota</taxon>
        <taxon>Fungi</taxon>
        <taxon>Dikarya</taxon>
        <taxon>Ascomycota</taxon>
        <taxon>Pezizomycotina</taxon>
        <taxon>Sordariomycetes</taxon>
        <taxon>Sordariomycetidae</taxon>
        <taxon>Ophiostomatales</taxon>
        <taxon>Ophiostomataceae</taxon>
        <taxon>Sporothrix</taxon>
    </lineage>
</organism>
<name>A0A0C2J3W8_9PEZI</name>
<dbReference type="PANTHER" id="PTHR21681">
    <property type="entry name" value="EUKARYOTIC TRANSLATION INITIATION FACTOR 3 SUBUNIT J"/>
    <property type="match status" value="1"/>
</dbReference>
<evidence type="ECO:0000256" key="2">
    <source>
        <dbReference type="ARBA" id="ARBA00022540"/>
    </source>
</evidence>
<evidence type="ECO:0000313" key="6">
    <source>
        <dbReference type="EMBL" id="KIH93680.1"/>
    </source>
</evidence>
<feature type="compositionally biased region" description="Basic and acidic residues" evidence="5">
    <location>
        <begin position="245"/>
        <end position="255"/>
    </location>
</feature>
<feature type="compositionally biased region" description="Acidic residues" evidence="5">
    <location>
        <begin position="1"/>
        <end position="11"/>
    </location>
</feature>
<dbReference type="InterPro" id="IPR013906">
    <property type="entry name" value="eIF3j"/>
</dbReference>
<dbReference type="Gene3D" id="1.10.246.60">
    <property type="entry name" value="Eukaryotic translation initiation factor 3 like domains"/>
    <property type="match status" value="1"/>
</dbReference>
<dbReference type="GO" id="GO:0033290">
    <property type="term" value="C:eukaryotic 48S preinitiation complex"/>
    <property type="evidence" value="ECO:0007669"/>
    <property type="project" value="UniProtKB-UniRule"/>
</dbReference>
<dbReference type="HAMAP" id="MF_03009">
    <property type="entry name" value="eIF3j"/>
    <property type="match status" value="1"/>
</dbReference>
<dbReference type="Proteomes" id="UP000031575">
    <property type="component" value="Unassembled WGS sequence"/>
</dbReference>
<evidence type="ECO:0000256" key="1">
    <source>
        <dbReference type="ARBA" id="ARBA00022490"/>
    </source>
</evidence>
<feature type="compositionally biased region" description="Basic and acidic residues" evidence="5">
    <location>
        <begin position="57"/>
        <end position="69"/>
    </location>
</feature>
<feature type="compositionally biased region" description="Acidic residues" evidence="5">
    <location>
        <begin position="36"/>
        <end position="56"/>
    </location>
</feature>
<dbReference type="PANTHER" id="PTHR21681:SF0">
    <property type="entry name" value="EUKARYOTIC TRANSLATION INITIATION FACTOR 3 SUBUNIT J"/>
    <property type="match status" value="1"/>
</dbReference>
<dbReference type="HOGENOM" id="CLU_087988_0_0_1"/>
<keyword evidence="3 4" id="KW-0648">Protein biosynthesis</keyword>
<comment type="similarity">
    <text evidence="4">Belongs to the eIF-3 subunit J family.</text>
</comment>
<feature type="region of interest" description="Disordered" evidence="5">
    <location>
        <begin position="1"/>
        <end position="130"/>
    </location>
</feature>
<feature type="compositionally biased region" description="Basic and acidic residues" evidence="5">
    <location>
        <begin position="107"/>
        <end position="130"/>
    </location>
</feature>
<evidence type="ECO:0000313" key="7">
    <source>
        <dbReference type="Proteomes" id="UP000031575"/>
    </source>
</evidence>
<proteinExistence type="inferred from homology"/>
<feature type="compositionally biased region" description="Basic and acidic residues" evidence="5">
    <location>
        <begin position="88"/>
        <end position="98"/>
    </location>
</feature>
<dbReference type="GO" id="GO:0003743">
    <property type="term" value="F:translation initiation factor activity"/>
    <property type="evidence" value="ECO:0007669"/>
    <property type="project" value="UniProtKB-UniRule"/>
</dbReference>
<keyword evidence="2 4" id="KW-0396">Initiation factor</keyword>
<sequence length="287" mass="30691">MPGKWDDEEESSSSGSEAGSAVAPPPHLLRRANKFEDEEEEDSDVLDSWDADDSEAEREKAKKEAEAQAKAKAAAAAAAANKKSKNQRIAEHITERARAQAQADADSALREGETEAERRERMRRSEQEADLQHAADLFGDAGLSAGTGGGARKSAAALKASAISIDASDPSKTVDLGSLPLLNPVTKLQFDKLQQTLGPIISAHAHKGPYVVFAQNLIRELCRGLPSDQIKKINSSLTALANDRLREEKASEKGGKKTKAAKTKTTLAIARPNTVDTGSYDDDAYGE</sequence>
<feature type="compositionally biased region" description="Low complexity" evidence="5">
    <location>
        <begin position="12"/>
        <end position="21"/>
    </location>
</feature>
<feature type="compositionally biased region" description="Low complexity" evidence="5">
    <location>
        <begin position="70"/>
        <end position="81"/>
    </location>
</feature>
<evidence type="ECO:0000256" key="3">
    <source>
        <dbReference type="ARBA" id="ARBA00022917"/>
    </source>
</evidence>
<accession>A0A0C2J3W8</accession>
<comment type="caution">
    <text evidence="6">The sequence shown here is derived from an EMBL/GenBank/DDBJ whole genome shotgun (WGS) entry which is preliminary data.</text>
</comment>
<comment type="subunit">
    <text evidence="4">Component of the eukaryotic translation initiation factor 3 (eIF-3) complex.</text>
</comment>
<dbReference type="GO" id="GO:0016282">
    <property type="term" value="C:eukaryotic 43S preinitiation complex"/>
    <property type="evidence" value="ECO:0007669"/>
    <property type="project" value="UniProtKB-UniRule"/>
</dbReference>
<comment type="subcellular location">
    <subcellularLocation>
        <location evidence="4">Cytoplasm</location>
    </subcellularLocation>
</comment>
<gene>
    <name evidence="4" type="primary">HCR1</name>
    <name evidence="6" type="ORF">SPBR_04317</name>
</gene>
<keyword evidence="1 4" id="KW-0963">Cytoplasm</keyword>
<dbReference type="GO" id="GO:0001732">
    <property type="term" value="P:formation of cytoplasmic translation initiation complex"/>
    <property type="evidence" value="ECO:0007669"/>
    <property type="project" value="UniProtKB-UniRule"/>
</dbReference>
<dbReference type="VEuPathDB" id="FungiDB:SPBR_04317"/>
<comment type="function">
    <text evidence="4">Component of the eukaryotic translation initiation factor 3 (eIF-3) complex, which is involved in protein synthesis of a specialized repertoire of mRNAs and, together with other initiation factors, stimulates binding of mRNA and methionyl-tRNAi to the 40S ribosome. The eIF-3 complex specifically targets and initiates translation of a subset of mRNAs involved in cell proliferation.</text>
</comment>
<evidence type="ECO:0000256" key="5">
    <source>
        <dbReference type="SAM" id="MobiDB-lite"/>
    </source>
</evidence>
<dbReference type="InterPro" id="IPR023194">
    <property type="entry name" value="eIF3-like_dom_sf"/>
</dbReference>
<dbReference type="AlphaFoldDB" id="A0A0C2J3W8"/>
<dbReference type="OrthoDB" id="20381at2759"/>
<feature type="region of interest" description="Disordered" evidence="5">
    <location>
        <begin position="245"/>
        <end position="287"/>
    </location>
</feature>
<dbReference type="EMBL" id="AWTV01000005">
    <property type="protein sequence ID" value="KIH93680.1"/>
    <property type="molecule type" value="Genomic_DNA"/>
</dbReference>
<keyword evidence="7" id="KW-1185">Reference proteome</keyword>
<dbReference type="Pfam" id="PF08597">
    <property type="entry name" value="eIF3_subunit"/>
    <property type="match status" value="1"/>
</dbReference>
<dbReference type="GO" id="GO:0005852">
    <property type="term" value="C:eukaryotic translation initiation factor 3 complex"/>
    <property type="evidence" value="ECO:0007669"/>
    <property type="project" value="UniProtKB-UniRule"/>
</dbReference>
<reference evidence="6 7" key="1">
    <citation type="journal article" date="2014" name="BMC Genomics">
        <title>Comparative genomics of the major fungal agents of human and animal Sporotrichosis: Sporothrix schenckii and Sporothrix brasiliensis.</title>
        <authorList>
            <person name="Teixeira M.M."/>
            <person name="de Almeida L.G."/>
            <person name="Kubitschek-Barreira P."/>
            <person name="Alves F.L."/>
            <person name="Kioshima E.S."/>
            <person name="Abadio A.K."/>
            <person name="Fernandes L."/>
            <person name="Derengowski L.S."/>
            <person name="Ferreira K.S."/>
            <person name="Souza R.C."/>
            <person name="Ruiz J.C."/>
            <person name="de Andrade N.C."/>
            <person name="Paes H.C."/>
            <person name="Nicola A.M."/>
            <person name="Albuquerque P."/>
            <person name="Gerber A.L."/>
            <person name="Martins V.P."/>
            <person name="Peconick L.D."/>
            <person name="Neto A.V."/>
            <person name="Chaucanez C.B."/>
            <person name="Silva P.A."/>
            <person name="Cunha O.L."/>
            <person name="de Oliveira F.F."/>
            <person name="dos Santos T.C."/>
            <person name="Barros A.L."/>
            <person name="Soares M.A."/>
            <person name="de Oliveira L.M."/>
            <person name="Marini M.M."/>
            <person name="Villalobos-Duno H."/>
            <person name="Cunha M.M."/>
            <person name="de Hoog S."/>
            <person name="da Silveira J.F."/>
            <person name="Henrissat B."/>
            <person name="Nino-Vega G.A."/>
            <person name="Cisalpino P.S."/>
            <person name="Mora-Montes H.M."/>
            <person name="Almeida S.R."/>
            <person name="Stajich J.E."/>
            <person name="Lopes-Bezerra L.M."/>
            <person name="Vasconcelos A.T."/>
            <person name="Felipe M.S."/>
        </authorList>
    </citation>
    <scope>NUCLEOTIDE SEQUENCE [LARGE SCALE GENOMIC DNA]</scope>
    <source>
        <strain evidence="6 7">5110</strain>
    </source>
</reference>